<name>A0ACC6A6U9_9BACI</name>
<proteinExistence type="predicted"/>
<dbReference type="Proteomes" id="UP001202289">
    <property type="component" value="Unassembled WGS sequence"/>
</dbReference>
<sequence>MSNVSVEKKREFMKWVLDCLRQRDRRGFSLLYNFQKYSRFANRVRFVENAQKYPYGLEISAKCSSREPFAFYKPNATKDELDDVEAAFDHFNNLDTPIYIQLNFKGKYRHPLYMEVLEDDESPQDTDLSDEDHLEIEKVISELQSMSKSQIIDYALDKRDKDLFDKLVAN</sequence>
<evidence type="ECO:0000313" key="1">
    <source>
        <dbReference type="EMBL" id="MCM3736423.1"/>
    </source>
</evidence>
<dbReference type="EMBL" id="JAMBOP010000012">
    <property type="protein sequence ID" value="MCM3736423.1"/>
    <property type="molecule type" value="Genomic_DNA"/>
</dbReference>
<protein>
    <submittedName>
        <fullName evidence="1">YpiB family protein</fullName>
    </submittedName>
</protein>
<organism evidence="1 2">
    <name type="scientific">Bacillus cytotoxicus</name>
    <dbReference type="NCBI Taxonomy" id="580165"/>
    <lineage>
        <taxon>Bacteria</taxon>
        <taxon>Bacillati</taxon>
        <taxon>Bacillota</taxon>
        <taxon>Bacilli</taxon>
        <taxon>Bacillales</taxon>
        <taxon>Bacillaceae</taxon>
        <taxon>Bacillus</taxon>
        <taxon>Bacillus cereus group</taxon>
    </lineage>
</organism>
<keyword evidence="2" id="KW-1185">Reference proteome</keyword>
<comment type="caution">
    <text evidence="1">The sequence shown here is derived from an EMBL/GenBank/DDBJ whole genome shotgun (WGS) entry which is preliminary data.</text>
</comment>
<reference evidence="1" key="1">
    <citation type="submission" date="2022-05" db="EMBL/GenBank/DDBJ databases">
        <title>Comparative Genomics of Spacecraft Associated Microbes.</title>
        <authorList>
            <person name="Tran M.T."/>
            <person name="Wright A."/>
            <person name="Seuylemezian A."/>
            <person name="Eisen J."/>
            <person name="Coil D."/>
        </authorList>
    </citation>
    <scope>NUCLEOTIDE SEQUENCE</scope>
    <source>
        <strain evidence="1">FAIRING 10M-2.2</strain>
    </source>
</reference>
<gene>
    <name evidence="1" type="ORF">M3215_11465</name>
</gene>
<accession>A0ACC6A6U9</accession>
<evidence type="ECO:0000313" key="2">
    <source>
        <dbReference type="Proteomes" id="UP001202289"/>
    </source>
</evidence>